<evidence type="ECO:0000313" key="6">
    <source>
        <dbReference type="Proteomes" id="UP000003806"/>
    </source>
</evidence>
<evidence type="ECO:0000256" key="4">
    <source>
        <dbReference type="SAM" id="SignalP"/>
    </source>
</evidence>
<proteinExistence type="inferred from homology"/>
<dbReference type="OrthoDB" id="9815808at2"/>
<protein>
    <submittedName>
        <fullName evidence="5">Type IV secretory pathway, VirB9 component</fullName>
    </submittedName>
</protein>
<dbReference type="CDD" id="cd06911">
    <property type="entry name" value="VirB9_CagX_TrbG"/>
    <property type="match status" value="1"/>
</dbReference>
<dbReference type="InterPro" id="IPR010258">
    <property type="entry name" value="Conjugal_tfr_TrbG/VirB9/CagX"/>
</dbReference>
<accession>H0UM33</accession>
<evidence type="ECO:0000256" key="3">
    <source>
        <dbReference type="SAM" id="MobiDB-lite"/>
    </source>
</evidence>
<feature type="region of interest" description="Disordered" evidence="3">
    <location>
        <begin position="52"/>
        <end position="87"/>
    </location>
</feature>
<dbReference type="AlphaFoldDB" id="H0UM33"/>
<gene>
    <name evidence="5" type="ORF">JonanDRAFT_1243</name>
</gene>
<organism evidence="5 6">
    <name type="scientific">Jonquetella anthropi DSM 22815</name>
    <dbReference type="NCBI Taxonomy" id="885272"/>
    <lineage>
        <taxon>Bacteria</taxon>
        <taxon>Thermotogati</taxon>
        <taxon>Synergistota</taxon>
        <taxon>Synergistia</taxon>
        <taxon>Synergistales</taxon>
        <taxon>Dethiosulfovibrionaceae</taxon>
        <taxon>Jonquetella</taxon>
    </lineage>
</organism>
<dbReference type="Proteomes" id="UP000003806">
    <property type="component" value="Chromosome"/>
</dbReference>
<comment type="similarity">
    <text evidence="1">Belongs to the TrbG/VirB9 family.</text>
</comment>
<reference evidence="5 6" key="1">
    <citation type="submission" date="2011-11" db="EMBL/GenBank/DDBJ databases">
        <title>The Noncontiguous Finished genome of Jonquetella anthropi DSM 22815.</title>
        <authorList>
            <consortium name="US DOE Joint Genome Institute (JGI-PGF)"/>
            <person name="Lucas S."/>
            <person name="Copeland A."/>
            <person name="Lapidus A."/>
            <person name="Glavina del Rio T."/>
            <person name="Dalin E."/>
            <person name="Tice H."/>
            <person name="Bruce D."/>
            <person name="Goodwin L."/>
            <person name="Pitluck S."/>
            <person name="Peters L."/>
            <person name="Mikhailova N."/>
            <person name="Held B."/>
            <person name="Kyrpides N."/>
            <person name="Mavromatis K."/>
            <person name="Ivanova N."/>
            <person name="Markowitz V."/>
            <person name="Cheng J.-F."/>
            <person name="Hugenholtz P."/>
            <person name="Woyke T."/>
            <person name="Wu D."/>
            <person name="Gronow S."/>
            <person name="Wellnitz S."/>
            <person name="Brambilla E."/>
            <person name="Klenk H.-P."/>
            <person name="Eisen J.A."/>
        </authorList>
    </citation>
    <scope>NUCLEOTIDE SEQUENCE [LARGE SCALE GENOMIC DNA]</scope>
    <source>
        <strain evidence="5 6">DSM 22815</strain>
    </source>
</reference>
<dbReference type="Gene3D" id="2.60.40.2500">
    <property type="match status" value="1"/>
</dbReference>
<evidence type="ECO:0000313" key="5">
    <source>
        <dbReference type="EMBL" id="EHM13609.1"/>
    </source>
</evidence>
<keyword evidence="2 4" id="KW-0732">Signal</keyword>
<feature type="signal peptide" evidence="4">
    <location>
        <begin position="1"/>
        <end position="22"/>
    </location>
</feature>
<dbReference type="Pfam" id="PF03524">
    <property type="entry name" value="CagX"/>
    <property type="match status" value="1"/>
</dbReference>
<dbReference type="eggNOG" id="COG3504">
    <property type="taxonomic scope" value="Bacteria"/>
</dbReference>
<evidence type="ECO:0000256" key="2">
    <source>
        <dbReference type="ARBA" id="ARBA00022729"/>
    </source>
</evidence>
<sequence>MKVRDFGLSVLVLCLVTTGASAKQLFTSAEIASFNATGHFPAPAATEPVVPTVLSSQPGQPGDLSPDDPTMNQPDYYGPSESETPDPDEVRAIQEWEALDREIKLRDYDKLAMKLRQQYDEAKRAANPYMGQQGVVIFPYGEAVPRVTCRPFRVTDLRLAPGEEILGIHAGDTTRWTFEPSESIARGQSVKHVIIKPSTAGISTNLVINTNRRTYNLDLTATDGDKYLPSVAFSYPDGSESGDLNKLFVSGGSSSFAGGEKSKALNTSNLFTRYTLKVAGNKKLDWLPLAVFDDGMKTYINMPGNISEAPALYICLDGKDTLVNYRVSDGRYYVVDRLFDKAYLKLGAKRVAIIRQVPLSATPER</sequence>
<evidence type="ECO:0000256" key="1">
    <source>
        <dbReference type="ARBA" id="ARBA00006135"/>
    </source>
</evidence>
<keyword evidence="6" id="KW-1185">Reference proteome</keyword>
<dbReference type="STRING" id="885272.JonanDRAFT_1243"/>
<dbReference type="InterPro" id="IPR033645">
    <property type="entry name" value="VirB9/CagX/TrbG_C"/>
</dbReference>
<dbReference type="InterPro" id="IPR038161">
    <property type="entry name" value="VirB9/CagX/TrbG_C_sf"/>
</dbReference>
<name>H0UM33_9BACT</name>
<dbReference type="HOGENOM" id="CLU_758160_0_0_0"/>
<dbReference type="EMBL" id="CM001376">
    <property type="protein sequence ID" value="EHM13609.1"/>
    <property type="molecule type" value="Genomic_DNA"/>
</dbReference>
<feature type="chain" id="PRO_5003541469" evidence="4">
    <location>
        <begin position="23"/>
        <end position="365"/>
    </location>
</feature>
<dbReference type="RefSeq" id="WP_008523203.1">
    <property type="nucleotide sequence ID" value="NZ_CM001376.1"/>
</dbReference>